<proteinExistence type="predicted"/>
<evidence type="ECO:0000313" key="2">
    <source>
        <dbReference type="Proteomes" id="UP000887566"/>
    </source>
</evidence>
<name>A0A914W1Y7_9BILA</name>
<organism evidence="2 3">
    <name type="scientific">Plectus sambesii</name>
    <dbReference type="NCBI Taxonomy" id="2011161"/>
    <lineage>
        <taxon>Eukaryota</taxon>
        <taxon>Metazoa</taxon>
        <taxon>Ecdysozoa</taxon>
        <taxon>Nematoda</taxon>
        <taxon>Chromadorea</taxon>
        <taxon>Plectida</taxon>
        <taxon>Plectina</taxon>
        <taxon>Plectoidea</taxon>
        <taxon>Plectidae</taxon>
        <taxon>Plectus</taxon>
    </lineage>
</organism>
<keyword evidence="2" id="KW-1185">Reference proteome</keyword>
<reference evidence="3" key="1">
    <citation type="submission" date="2022-11" db="UniProtKB">
        <authorList>
            <consortium name="WormBaseParasite"/>
        </authorList>
    </citation>
    <scope>IDENTIFICATION</scope>
</reference>
<protein>
    <submittedName>
        <fullName evidence="3">Uncharacterized protein</fullName>
    </submittedName>
</protein>
<feature type="compositionally biased region" description="Polar residues" evidence="1">
    <location>
        <begin position="46"/>
        <end position="62"/>
    </location>
</feature>
<evidence type="ECO:0000256" key="1">
    <source>
        <dbReference type="SAM" id="MobiDB-lite"/>
    </source>
</evidence>
<accession>A0A914W1Y7</accession>
<evidence type="ECO:0000313" key="3">
    <source>
        <dbReference type="WBParaSite" id="PSAMB.scaffold2868size29867.g19532.t1"/>
    </source>
</evidence>
<dbReference type="WBParaSite" id="PSAMB.scaffold2868size29867.g19532.t1">
    <property type="protein sequence ID" value="PSAMB.scaffold2868size29867.g19532.t1"/>
    <property type="gene ID" value="PSAMB.scaffold2868size29867.g19532"/>
</dbReference>
<dbReference type="AlphaFoldDB" id="A0A914W1Y7"/>
<sequence length="122" mass="13878">MLANHHFERSQLLNPRKIKAYYSAMKSQEQQKQHIDEPIDEEEDNLSQSASGQLVSGQSAGAHSLRSSAFHMMESVKDPATGHQYVKRFSTRHLMRVRVNGLTMAHWLETGRVMGENVSSRL</sequence>
<dbReference type="Proteomes" id="UP000887566">
    <property type="component" value="Unplaced"/>
</dbReference>
<feature type="region of interest" description="Disordered" evidence="1">
    <location>
        <begin position="23"/>
        <end position="62"/>
    </location>
</feature>